<feature type="region of interest" description="Disordered" evidence="1">
    <location>
        <begin position="71"/>
        <end position="100"/>
    </location>
</feature>
<dbReference type="Proteomes" id="UP000389128">
    <property type="component" value="Unassembled WGS sequence"/>
</dbReference>
<dbReference type="AlphaFoldDB" id="A0A6C2CIC4"/>
<evidence type="ECO:0000313" key="3">
    <source>
        <dbReference type="Proteomes" id="UP000389128"/>
    </source>
</evidence>
<proteinExistence type="predicted"/>
<protein>
    <submittedName>
        <fullName evidence="2">Uncharacterized protein</fullName>
    </submittedName>
</protein>
<evidence type="ECO:0000313" key="2">
    <source>
        <dbReference type="EMBL" id="TYC53754.1"/>
    </source>
</evidence>
<gene>
    <name evidence="2" type="ORF">ETQ85_20735</name>
</gene>
<sequence>MMAADSLRFTVPSSVSFRWPSPCRRACRASVDFAYSAPHVAQHPAPLSHVQASCLERARPRAVAAFAGALAASSAASPGRRRPERQRGAKAEGKIKGRGTQPLENPVCTWGWRGTSQEAASCRESAQCRIGIGEGACFTRPAALVLDGSAA</sequence>
<evidence type="ECO:0000256" key="1">
    <source>
        <dbReference type="SAM" id="MobiDB-lite"/>
    </source>
</evidence>
<feature type="compositionally biased region" description="Basic and acidic residues" evidence="1">
    <location>
        <begin position="85"/>
        <end position="95"/>
    </location>
</feature>
<accession>A0A6C2CIC4</accession>
<organism evidence="2 3">
    <name type="scientific">Zoogloea oleivorans</name>
    <dbReference type="NCBI Taxonomy" id="1552750"/>
    <lineage>
        <taxon>Bacteria</taxon>
        <taxon>Pseudomonadati</taxon>
        <taxon>Pseudomonadota</taxon>
        <taxon>Betaproteobacteria</taxon>
        <taxon>Rhodocyclales</taxon>
        <taxon>Zoogloeaceae</taxon>
        <taxon>Zoogloea</taxon>
    </lineage>
</organism>
<dbReference type="EMBL" id="SDKK01000025">
    <property type="protein sequence ID" value="TYC53754.1"/>
    <property type="molecule type" value="Genomic_DNA"/>
</dbReference>
<keyword evidence="3" id="KW-1185">Reference proteome</keyword>
<comment type="caution">
    <text evidence="2">The sequence shown here is derived from an EMBL/GenBank/DDBJ whole genome shotgun (WGS) entry which is preliminary data.</text>
</comment>
<name>A0A6C2CIC4_9RHOO</name>
<reference evidence="2 3" key="1">
    <citation type="submission" date="2019-01" db="EMBL/GenBank/DDBJ databases">
        <title>Zoogloea oleivorans genome sequencing and assembly.</title>
        <authorList>
            <person name="Tancsics A."/>
            <person name="Farkas M."/>
            <person name="Kriszt B."/>
            <person name="Maroti G."/>
            <person name="Horvath B."/>
        </authorList>
    </citation>
    <scope>NUCLEOTIDE SEQUENCE [LARGE SCALE GENOMIC DNA]</scope>
    <source>
        <strain evidence="2 3">Buc</strain>
    </source>
</reference>
<dbReference type="OrthoDB" id="7031904at2"/>